<dbReference type="InterPro" id="IPR050126">
    <property type="entry name" value="Ap4A_hydrolase"/>
</dbReference>
<dbReference type="GO" id="GO:0005737">
    <property type="term" value="C:cytoplasm"/>
    <property type="evidence" value="ECO:0007669"/>
    <property type="project" value="TreeGrafter"/>
</dbReference>
<dbReference type="PANTHER" id="PTHR42850">
    <property type="entry name" value="METALLOPHOSPHOESTERASE"/>
    <property type="match status" value="1"/>
</dbReference>
<dbReference type="SUPFAM" id="SSF56300">
    <property type="entry name" value="Metallo-dependent phosphatases"/>
    <property type="match status" value="1"/>
</dbReference>
<evidence type="ECO:0000259" key="1">
    <source>
        <dbReference type="Pfam" id="PF00149"/>
    </source>
</evidence>
<evidence type="ECO:0000313" key="2">
    <source>
        <dbReference type="EMBL" id="SVB44062.1"/>
    </source>
</evidence>
<dbReference type="GO" id="GO:0110154">
    <property type="term" value="P:RNA decapping"/>
    <property type="evidence" value="ECO:0007669"/>
    <property type="project" value="TreeGrafter"/>
</dbReference>
<dbReference type="GO" id="GO:0016791">
    <property type="term" value="F:phosphatase activity"/>
    <property type="evidence" value="ECO:0007669"/>
    <property type="project" value="TreeGrafter"/>
</dbReference>
<proteinExistence type="predicted"/>
<dbReference type="GO" id="GO:0008803">
    <property type="term" value="F:bis(5'-nucleosyl)-tetraphosphatase (symmetrical) activity"/>
    <property type="evidence" value="ECO:0007669"/>
    <property type="project" value="TreeGrafter"/>
</dbReference>
<feature type="domain" description="Calcineurin-like phosphoesterase" evidence="1">
    <location>
        <begin position="4"/>
        <end position="219"/>
    </location>
</feature>
<dbReference type="InterPro" id="IPR004843">
    <property type="entry name" value="Calcineurin-like_PHP"/>
</dbReference>
<protein>
    <recommendedName>
        <fullName evidence="1">Calcineurin-like phosphoesterase domain-containing protein</fullName>
    </recommendedName>
</protein>
<organism evidence="2">
    <name type="scientific">marine metagenome</name>
    <dbReference type="NCBI Taxonomy" id="408172"/>
    <lineage>
        <taxon>unclassified sequences</taxon>
        <taxon>metagenomes</taxon>
        <taxon>ecological metagenomes</taxon>
    </lineage>
</organism>
<dbReference type="Gene3D" id="3.60.21.10">
    <property type="match status" value="1"/>
</dbReference>
<dbReference type="InterPro" id="IPR029052">
    <property type="entry name" value="Metallo-depent_PP-like"/>
</dbReference>
<dbReference type="CDD" id="cd00144">
    <property type="entry name" value="MPP_PPP_family"/>
    <property type="match status" value="1"/>
</dbReference>
<dbReference type="PANTHER" id="PTHR42850:SF4">
    <property type="entry name" value="ZINC-DEPENDENT ENDOPOLYPHOSPHATASE"/>
    <property type="match status" value="1"/>
</dbReference>
<name>A0A382E113_9ZZZZ</name>
<gene>
    <name evidence="2" type="ORF">METZ01_LOCUS196916</name>
</gene>
<dbReference type="AlphaFoldDB" id="A0A382E113"/>
<sequence>MIETVYAVGDIHGCHKELIHLQNKIYKDAQKSGGPKLLIYLGDYIDRGPEITHCIQSLMDFRPRDFTIVYLLGNHEQMLLDFIAEKKSSLYYWLGNGGAETLESYGVDLSQYIDNFFEIKQDEPIREKFLQLIPSEHKDFFYNLKLSHEWGNYFFVHAGIDPDIALNKQKKDTMLWTRSNKFLESRNNFEKIIVHGHTPSEKIIHRNNRICLDTGVFYTGRLSCAKLVAEDNNIIFLHGA</sequence>
<accession>A0A382E113</accession>
<reference evidence="2" key="1">
    <citation type="submission" date="2018-05" db="EMBL/GenBank/DDBJ databases">
        <authorList>
            <person name="Lanie J.A."/>
            <person name="Ng W.-L."/>
            <person name="Kazmierczak K.M."/>
            <person name="Andrzejewski T.M."/>
            <person name="Davidsen T.M."/>
            <person name="Wayne K.J."/>
            <person name="Tettelin H."/>
            <person name="Glass J.I."/>
            <person name="Rusch D."/>
            <person name="Podicherti R."/>
            <person name="Tsui H.-C.T."/>
            <person name="Winkler M.E."/>
        </authorList>
    </citation>
    <scope>NUCLEOTIDE SEQUENCE</scope>
</reference>
<dbReference type="Pfam" id="PF00149">
    <property type="entry name" value="Metallophos"/>
    <property type="match status" value="1"/>
</dbReference>
<dbReference type="EMBL" id="UINC01042009">
    <property type="protein sequence ID" value="SVB44062.1"/>
    <property type="molecule type" value="Genomic_DNA"/>
</dbReference>